<reference evidence="1 2" key="1">
    <citation type="journal article" date="2012" name="J. Bacteriol.">
        <title>Genome sequence of Mycobacterium hassiacum DSM 44199, a rare source of heat-stable mycobacterial proteins.</title>
        <authorList>
            <person name="Tiago I."/>
            <person name="Maranha A."/>
            <person name="Mendes V."/>
            <person name="Alarico S."/>
            <person name="Moynihan P.J."/>
            <person name="Clarke A.J."/>
            <person name="Macedo-Ribeiro S."/>
            <person name="Pereira P.J."/>
            <person name="Empadinhas N."/>
        </authorList>
    </citation>
    <scope>NUCLEOTIDE SEQUENCE [LARGE SCALE GENOMIC DNA]</scope>
    <source>
        <strain evidence="2">DSM 44199 / CIP 105218 / JCM 12690 / 3849</strain>
    </source>
</reference>
<organism evidence="1 2">
    <name type="scientific">Mycolicibacterium hassiacum (strain DSM 44199 / CIP 105218 / JCM 12690 / 3849)</name>
    <name type="common">Mycobacterium hassiacum</name>
    <dbReference type="NCBI Taxonomy" id="1122247"/>
    <lineage>
        <taxon>Bacteria</taxon>
        <taxon>Bacillati</taxon>
        <taxon>Actinomycetota</taxon>
        <taxon>Actinomycetes</taxon>
        <taxon>Mycobacteriales</taxon>
        <taxon>Mycobacteriaceae</taxon>
        <taxon>Mycolicibacterium</taxon>
    </lineage>
</organism>
<name>K5BJN1_MYCHD</name>
<sequence>MHVRLYFGKRPGGAMFVYPFGRRHPPFKFFAKDGQLLIAGCWTGFPAVKGHPGFTPLAAMLDLDENGPATAVPVAGLDADEVWNVGEAVSQAINR</sequence>
<dbReference type="STRING" id="1122247.GCA_000379865_04039"/>
<evidence type="ECO:0000313" key="2">
    <source>
        <dbReference type="Proteomes" id="UP000006265"/>
    </source>
</evidence>
<gene>
    <name evidence="1" type="ORF">C731_2598</name>
</gene>
<dbReference type="AlphaFoldDB" id="K5BJN1"/>
<dbReference type="Proteomes" id="UP000006265">
    <property type="component" value="Unassembled WGS sequence"/>
</dbReference>
<dbReference type="EMBL" id="AMRA01000069">
    <property type="protein sequence ID" value="EKF23404.1"/>
    <property type="molecule type" value="Genomic_DNA"/>
</dbReference>
<proteinExistence type="predicted"/>
<accession>K5BJN1</accession>
<comment type="caution">
    <text evidence="1">The sequence shown here is derived from an EMBL/GenBank/DDBJ whole genome shotgun (WGS) entry which is preliminary data.</text>
</comment>
<protein>
    <submittedName>
        <fullName evidence="1">Uncharacterized protein</fullName>
    </submittedName>
</protein>
<keyword evidence="2" id="KW-1185">Reference proteome</keyword>
<evidence type="ECO:0000313" key="1">
    <source>
        <dbReference type="EMBL" id="EKF23404.1"/>
    </source>
</evidence>